<sequence length="534" mass="60628">MACNENIVKNMANEITRNCHTHGVVVEPEFVAYMIHLLLLNPKYGKLFSKTLNRNNLEYFVNECVSMLTGDETSINTLKMQFTIQTSYDKLPNLIDKHLDSIETTLRPLVVEILDADPEPGDEAEYHKLFRKISIYINLASGLGNPSVITTLKEGMAALESVFSLQDLRVFVALPRGERSDQLQELLAIVSGVRLFNRDCRKGGEGIPDLPFNLVDAGKACLTQLSNSLIAVMQRVNALTTAIEDTITVQEETGNIVVNVRPESGLTLANYQHVFDLLAFNRQYEVYIRRLLCDVETMLHNANLYVERVRAALEDLHRAVKYKAAVPVATVFPLFSRLWHVWRSMQNVMYLVSTVSRLMAALAALQDRMPVPREVVDTMLAAKVFDKDIQTEAHPIEEYMEKNYHWDLWEWKRRACQWATIVNCRTKSTQTIYSHLRSEIHCQTVEPRDKTQQTKRECGVNTGGNNYFVWGLRAQLGAGQHMLDLDLPHSPEKLKPRQFTACTWPCIKDAPAPAASIPEDEVEQKAVFYDGPST</sequence>
<name>A0ACC0JFS5_CHOFU</name>
<keyword evidence="2" id="KW-1185">Reference proteome</keyword>
<gene>
    <name evidence="1" type="ORF">MSG28_014017</name>
</gene>
<proteinExistence type="predicted"/>
<organism evidence="1 2">
    <name type="scientific">Choristoneura fumiferana</name>
    <name type="common">Spruce budworm moth</name>
    <name type="synonym">Archips fumiferana</name>
    <dbReference type="NCBI Taxonomy" id="7141"/>
    <lineage>
        <taxon>Eukaryota</taxon>
        <taxon>Metazoa</taxon>
        <taxon>Ecdysozoa</taxon>
        <taxon>Arthropoda</taxon>
        <taxon>Hexapoda</taxon>
        <taxon>Insecta</taxon>
        <taxon>Pterygota</taxon>
        <taxon>Neoptera</taxon>
        <taxon>Endopterygota</taxon>
        <taxon>Lepidoptera</taxon>
        <taxon>Glossata</taxon>
        <taxon>Ditrysia</taxon>
        <taxon>Tortricoidea</taxon>
        <taxon>Tortricidae</taxon>
        <taxon>Tortricinae</taxon>
        <taxon>Choristoneura</taxon>
    </lineage>
</organism>
<comment type="caution">
    <text evidence="1">The sequence shown here is derived from an EMBL/GenBank/DDBJ whole genome shotgun (WGS) entry which is preliminary data.</text>
</comment>
<dbReference type="Proteomes" id="UP001064048">
    <property type="component" value="Chromosome 25"/>
</dbReference>
<protein>
    <submittedName>
        <fullName evidence="1">Uncharacterized protein</fullName>
    </submittedName>
</protein>
<evidence type="ECO:0000313" key="1">
    <source>
        <dbReference type="EMBL" id="KAI8422905.1"/>
    </source>
</evidence>
<reference evidence="1 2" key="1">
    <citation type="journal article" date="2022" name="Genome Biol. Evol.">
        <title>The Spruce Budworm Genome: Reconstructing the Evolutionary History of Antifreeze Proteins.</title>
        <authorList>
            <person name="Beliveau C."/>
            <person name="Gagne P."/>
            <person name="Picq S."/>
            <person name="Vernygora O."/>
            <person name="Keeling C.I."/>
            <person name="Pinkney K."/>
            <person name="Doucet D."/>
            <person name="Wen F."/>
            <person name="Johnston J.S."/>
            <person name="Maaroufi H."/>
            <person name="Boyle B."/>
            <person name="Laroche J."/>
            <person name="Dewar K."/>
            <person name="Juretic N."/>
            <person name="Blackburn G."/>
            <person name="Nisole A."/>
            <person name="Brunet B."/>
            <person name="Brandao M."/>
            <person name="Lumley L."/>
            <person name="Duan J."/>
            <person name="Quan G."/>
            <person name="Lucarotti C.J."/>
            <person name="Roe A.D."/>
            <person name="Sperling F.A.H."/>
            <person name="Levesque R.C."/>
            <person name="Cusson M."/>
        </authorList>
    </citation>
    <scope>NUCLEOTIDE SEQUENCE [LARGE SCALE GENOMIC DNA]</scope>
    <source>
        <strain evidence="1">Glfc:IPQL:Cfum</strain>
    </source>
</reference>
<dbReference type="EMBL" id="CM046125">
    <property type="protein sequence ID" value="KAI8422905.1"/>
    <property type="molecule type" value="Genomic_DNA"/>
</dbReference>
<evidence type="ECO:0000313" key="2">
    <source>
        <dbReference type="Proteomes" id="UP001064048"/>
    </source>
</evidence>
<accession>A0ACC0JFS5</accession>